<dbReference type="AlphaFoldDB" id="S8E6T9"/>
<dbReference type="PRINTS" id="PR00420">
    <property type="entry name" value="RNGMNOXGNASE"/>
</dbReference>
<dbReference type="SUPFAM" id="SSF51905">
    <property type="entry name" value="FAD/NAD(P)-binding domain"/>
    <property type="match status" value="1"/>
</dbReference>
<proteinExistence type="inferred from homology"/>
<dbReference type="Gene3D" id="3.50.50.60">
    <property type="entry name" value="FAD/NAD(P)-binding domain"/>
    <property type="match status" value="1"/>
</dbReference>
<evidence type="ECO:0000256" key="4">
    <source>
        <dbReference type="ARBA" id="ARBA00022827"/>
    </source>
</evidence>
<sequence>GAGPTGLTAALTLAKNGVRPRTLELFNYLDVLRDVREMGIPFKPFRYYKLPGGVEPLATYYAVEPGEPAPSIPFVNPWLIGQCHTQAILRKHLSKYGIEVELNTECRGIEQFPDYVVVTTAKVEDGKEAVTSVSYRWVIASDGGQSNIRKRLGISFEGQRLPQRMILGELEVTGLDGEHWHRWNDWGERENVILRPTEIPGRFWFMVGGNIDYDGILVGGRDVVLKAIRDCIERTDLEFGELPSVRMVDRLADGRIFLAGDAAHVHSPIGGQGLNTSVQDAVSHGSQSLKLSLVERGVASPSLLSTYNEERLPVIRRMIEETKAVSKVAMAASQPQKPTAKTNDVKAPWSDWSEKLKQLGVNYRWSSILVDERHEADAEAKQGTVDAYGALGGDGLHAGDRAPNAPGLVDKKTSQTTALFDIFRPVRHTVLVFSQDPGVIQDVLAALGACPAGFVRSVVVIPQDGAENVFEEADLVVKDGDGHAYAGYGCAPGASTIAAVRPDGVVGAIATGVSGMKKYFSAIFSDL</sequence>
<dbReference type="HOGENOM" id="CLU_009665_20_3_1"/>
<dbReference type="InterPro" id="IPR050641">
    <property type="entry name" value="RIFMO-like"/>
</dbReference>
<accession>S8E6T9</accession>
<dbReference type="EMBL" id="KE504149">
    <property type="protein sequence ID" value="EPT00373.1"/>
    <property type="molecule type" value="Genomic_DNA"/>
</dbReference>
<keyword evidence="3" id="KW-0285">Flavoprotein</keyword>
<comment type="cofactor">
    <cofactor evidence="1">
        <name>FAD</name>
        <dbReference type="ChEBI" id="CHEBI:57692"/>
    </cofactor>
</comment>
<evidence type="ECO:0000313" key="7">
    <source>
        <dbReference type="EMBL" id="EPT00373.1"/>
    </source>
</evidence>
<dbReference type="OrthoDB" id="10016252at2759"/>
<evidence type="ECO:0000259" key="6">
    <source>
        <dbReference type="Pfam" id="PF01494"/>
    </source>
</evidence>
<evidence type="ECO:0000256" key="5">
    <source>
        <dbReference type="ARBA" id="ARBA00023002"/>
    </source>
</evidence>
<feature type="non-terminal residue" evidence="7">
    <location>
        <position position="1"/>
    </location>
</feature>
<dbReference type="SUPFAM" id="SSF52833">
    <property type="entry name" value="Thioredoxin-like"/>
    <property type="match status" value="1"/>
</dbReference>
<keyword evidence="4" id="KW-0274">FAD</keyword>
<feature type="domain" description="FAD-binding" evidence="6">
    <location>
        <begin position="79"/>
        <end position="160"/>
    </location>
</feature>
<keyword evidence="8" id="KW-1185">Reference proteome</keyword>
<dbReference type="InParanoid" id="S8E6T9"/>
<evidence type="ECO:0000256" key="3">
    <source>
        <dbReference type="ARBA" id="ARBA00022630"/>
    </source>
</evidence>
<evidence type="ECO:0000256" key="2">
    <source>
        <dbReference type="ARBA" id="ARBA00007801"/>
    </source>
</evidence>
<gene>
    <name evidence="7" type="ORF">FOMPIDRAFT_1122651</name>
</gene>
<feature type="domain" description="FAD-binding" evidence="6">
    <location>
        <begin position="245"/>
        <end position="321"/>
    </location>
</feature>
<dbReference type="Gene3D" id="3.40.30.120">
    <property type="match status" value="1"/>
</dbReference>
<dbReference type="InterPro" id="IPR036188">
    <property type="entry name" value="FAD/NAD-bd_sf"/>
</dbReference>
<dbReference type="Gene3D" id="3.30.70.2450">
    <property type="match status" value="1"/>
</dbReference>
<dbReference type="GO" id="GO:0016709">
    <property type="term" value="F:oxidoreductase activity, acting on paired donors, with incorporation or reduction of molecular oxygen, NAD(P)H as one donor, and incorporation of one atom of oxygen"/>
    <property type="evidence" value="ECO:0007669"/>
    <property type="project" value="UniProtKB-ARBA"/>
</dbReference>
<dbReference type="STRING" id="743788.S8E6T9"/>
<dbReference type="eggNOG" id="KOG3855">
    <property type="taxonomic scope" value="Eukaryota"/>
</dbReference>
<dbReference type="PANTHER" id="PTHR43004">
    <property type="entry name" value="TRK SYSTEM POTASSIUM UPTAKE PROTEIN"/>
    <property type="match status" value="1"/>
</dbReference>
<keyword evidence="5" id="KW-0560">Oxidoreductase</keyword>
<dbReference type="GO" id="GO:0071949">
    <property type="term" value="F:FAD binding"/>
    <property type="evidence" value="ECO:0007669"/>
    <property type="project" value="InterPro"/>
</dbReference>
<reference evidence="7 8" key="1">
    <citation type="journal article" date="2012" name="Science">
        <title>The Paleozoic origin of enzymatic lignin decomposition reconstructed from 31 fungal genomes.</title>
        <authorList>
            <person name="Floudas D."/>
            <person name="Binder M."/>
            <person name="Riley R."/>
            <person name="Barry K."/>
            <person name="Blanchette R.A."/>
            <person name="Henrissat B."/>
            <person name="Martinez A.T."/>
            <person name="Otillar R."/>
            <person name="Spatafora J.W."/>
            <person name="Yadav J.S."/>
            <person name="Aerts A."/>
            <person name="Benoit I."/>
            <person name="Boyd A."/>
            <person name="Carlson A."/>
            <person name="Copeland A."/>
            <person name="Coutinho P.M."/>
            <person name="de Vries R.P."/>
            <person name="Ferreira P."/>
            <person name="Findley K."/>
            <person name="Foster B."/>
            <person name="Gaskell J."/>
            <person name="Glotzer D."/>
            <person name="Gorecki P."/>
            <person name="Heitman J."/>
            <person name="Hesse C."/>
            <person name="Hori C."/>
            <person name="Igarashi K."/>
            <person name="Jurgens J.A."/>
            <person name="Kallen N."/>
            <person name="Kersten P."/>
            <person name="Kohler A."/>
            <person name="Kuees U."/>
            <person name="Kumar T.K.A."/>
            <person name="Kuo A."/>
            <person name="LaButti K."/>
            <person name="Larrondo L.F."/>
            <person name="Lindquist E."/>
            <person name="Ling A."/>
            <person name="Lombard V."/>
            <person name="Lucas S."/>
            <person name="Lundell T."/>
            <person name="Martin R."/>
            <person name="McLaughlin D.J."/>
            <person name="Morgenstern I."/>
            <person name="Morin E."/>
            <person name="Murat C."/>
            <person name="Nagy L.G."/>
            <person name="Nolan M."/>
            <person name="Ohm R.A."/>
            <person name="Patyshakuliyeva A."/>
            <person name="Rokas A."/>
            <person name="Ruiz-Duenas F.J."/>
            <person name="Sabat G."/>
            <person name="Salamov A."/>
            <person name="Samejima M."/>
            <person name="Schmutz J."/>
            <person name="Slot J.C."/>
            <person name="St John F."/>
            <person name="Stenlid J."/>
            <person name="Sun H."/>
            <person name="Sun S."/>
            <person name="Syed K."/>
            <person name="Tsang A."/>
            <person name="Wiebenga A."/>
            <person name="Young D."/>
            <person name="Pisabarro A."/>
            <person name="Eastwood D.C."/>
            <person name="Martin F."/>
            <person name="Cullen D."/>
            <person name="Grigoriev I.V."/>
            <person name="Hibbett D.S."/>
        </authorList>
    </citation>
    <scope>NUCLEOTIDE SEQUENCE</scope>
    <source>
        <strain evidence="8">FP-58527</strain>
    </source>
</reference>
<dbReference type="InterPro" id="IPR002938">
    <property type="entry name" value="FAD-bd"/>
</dbReference>
<evidence type="ECO:0000256" key="1">
    <source>
        <dbReference type="ARBA" id="ARBA00001974"/>
    </source>
</evidence>
<name>S8E6T9_FOMSC</name>
<comment type="similarity">
    <text evidence="2">Belongs to the PheA/TfdB FAD monooxygenase family.</text>
</comment>
<dbReference type="Pfam" id="PF01494">
    <property type="entry name" value="FAD_binding_3"/>
    <property type="match status" value="2"/>
</dbReference>
<organism evidence="7 8">
    <name type="scientific">Fomitopsis schrenkii</name>
    <name type="common">Brown rot fungus</name>
    <dbReference type="NCBI Taxonomy" id="2126942"/>
    <lineage>
        <taxon>Eukaryota</taxon>
        <taxon>Fungi</taxon>
        <taxon>Dikarya</taxon>
        <taxon>Basidiomycota</taxon>
        <taxon>Agaricomycotina</taxon>
        <taxon>Agaricomycetes</taxon>
        <taxon>Polyporales</taxon>
        <taxon>Fomitopsis</taxon>
    </lineage>
</organism>
<dbReference type="PANTHER" id="PTHR43004:SF19">
    <property type="entry name" value="BINDING MONOOXYGENASE, PUTATIVE (JCVI)-RELATED"/>
    <property type="match status" value="1"/>
</dbReference>
<protein>
    <recommendedName>
        <fullName evidence="6">FAD-binding domain-containing protein</fullName>
    </recommendedName>
</protein>
<evidence type="ECO:0000313" key="8">
    <source>
        <dbReference type="Proteomes" id="UP000015241"/>
    </source>
</evidence>
<dbReference type="Proteomes" id="UP000015241">
    <property type="component" value="Unassembled WGS sequence"/>
</dbReference>
<dbReference type="InterPro" id="IPR036249">
    <property type="entry name" value="Thioredoxin-like_sf"/>
</dbReference>